<feature type="transmembrane region" description="Helical" evidence="7">
    <location>
        <begin position="12"/>
        <end position="35"/>
    </location>
</feature>
<dbReference type="EMBL" id="CYZE01000002">
    <property type="protein sequence ID" value="CUN73322.1"/>
    <property type="molecule type" value="Genomic_DNA"/>
</dbReference>
<evidence type="ECO:0000313" key="9">
    <source>
        <dbReference type="EMBL" id="CUN73322.1"/>
    </source>
</evidence>
<feature type="transmembrane region" description="Helical" evidence="7">
    <location>
        <begin position="103"/>
        <end position="129"/>
    </location>
</feature>
<organism evidence="9 12">
    <name type="scientific">Hungatella hathewayi</name>
    <dbReference type="NCBI Taxonomy" id="154046"/>
    <lineage>
        <taxon>Bacteria</taxon>
        <taxon>Bacillati</taxon>
        <taxon>Bacillota</taxon>
        <taxon>Clostridia</taxon>
        <taxon>Lachnospirales</taxon>
        <taxon>Lachnospiraceae</taxon>
        <taxon>Hungatella</taxon>
    </lineage>
</organism>
<accession>A0A173ZA75</accession>
<dbReference type="PANTHER" id="PTHR32243">
    <property type="entry name" value="MALTOSE TRANSPORT SYSTEM PERMEASE-RELATED"/>
    <property type="match status" value="1"/>
</dbReference>
<dbReference type="Pfam" id="PF00528">
    <property type="entry name" value="BPD_transp_1"/>
    <property type="match status" value="1"/>
</dbReference>
<dbReference type="PANTHER" id="PTHR32243:SF18">
    <property type="entry name" value="INNER MEMBRANE ABC TRANSPORTER PERMEASE PROTEIN YCJP"/>
    <property type="match status" value="1"/>
</dbReference>
<dbReference type="InterPro" id="IPR000515">
    <property type="entry name" value="MetI-like"/>
</dbReference>
<feature type="transmembrane region" description="Helical" evidence="7">
    <location>
        <begin position="182"/>
        <end position="203"/>
    </location>
</feature>
<dbReference type="SUPFAM" id="SSF161098">
    <property type="entry name" value="MetI-like"/>
    <property type="match status" value="1"/>
</dbReference>
<dbReference type="Proteomes" id="UP000261257">
    <property type="component" value="Unassembled WGS sequence"/>
</dbReference>
<reference evidence="13 14" key="2">
    <citation type="submission" date="2018-08" db="EMBL/GenBank/DDBJ databases">
        <title>A genome reference for cultivated species of the human gut microbiota.</title>
        <authorList>
            <person name="Zou Y."/>
            <person name="Xue W."/>
            <person name="Luo G."/>
        </authorList>
    </citation>
    <scope>NUCLEOTIDE SEQUENCE [LARGE SCALE GENOMIC DNA]</scope>
    <source>
        <strain evidence="11 13">TF05-11AC</strain>
        <strain evidence="10 14">TM09-12</strain>
    </source>
</reference>
<dbReference type="Proteomes" id="UP000263014">
    <property type="component" value="Unassembled WGS sequence"/>
</dbReference>
<dbReference type="CDD" id="cd06261">
    <property type="entry name" value="TM_PBP2"/>
    <property type="match status" value="1"/>
</dbReference>
<feature type="transmembrane region" description="Helical" evidence="7">
    <location>
        <begin position="141"/>
        <end position="161"/>
    </location>
</feature>
<evidence type="ECO:0000259" key="8">
    <source>
        <dbReference type="PROSITE" id="PS50928"/>
    </source>
</evidence>
<keyword evidence="5 7" id="KW-1133">Transmembrane helix</keyword>
<dbReference type="PROSITE" id="PS50928">
    <property type="entry name" value="ABC_TM1"/>
    <property type="match status" value="1"/>
</dbReference>
<proteinExistence type="inferred from homology"/>
<evidence type="ECO:0000256" key="4">
    <source>
        <dbReference type="ARBA" id="ARBA00022692"/>
    </source>
</evidence>
<evidence type="ECO:0000313" key="13">
    <source>
        <dbReference type="Proteomes" id="UP000261257"/>
    </source>
</evidence>
<evidence type="ECO:0000256" key="2">
    <source>
        <dbReference type="ARBA" id="ARBA00022448"/>
    </source>
</evidence>
<keyword evidence="4 7" id="KW-0812">Transmembrane</keyword>
<comment type="similarity">
    <text evidence="7">Belongs to the binding-protein-dependent transport system permease family.</text>
</comment>
<dbReference type="AlphaFoldDB" id="A0A173ZA75"/>
<evidence type="ECO:0000313" key="14">
    <source>
        <dbReference type="Proteomes" id="UP000263014"/>
    </source>
</evidence>
<dbReference type="InterPro" id="IPR035906">
    <property type="entry name" value="MetI-like_sf"/>
</dbReference>
<evidence type="ECO:0000256" key="6">
    <source>
        <dbReference type="ARBA" id="ARBA00023136"/>
    </source>
</evidence>
<feature type="transmembrane region" description="Helical" evidence="7">
    <location>
        <begin position="74"/>
        <end position="96"/>
    </location>
</feature>
<evidence type="ECO:0000256" key="3">
    <source>
        <dbReference type="ARBA" id="ARBA00022475"/>
    </source>
</evidence>
<sequence length="275" mass="30057">MKTRSALWTMLRLLVVLLIAIVVLFPVYIMVITSFKTSSQAFDMPPEFLPAPALFNYHAVLTELNFTRYLYNSLVISLVTTAVSILVCIMSGYALARFNFRGAGLLSMGTVLIRMVPPVVVAVPMYVLWTKFGLTGGLSGLVLAYLGLTIPLNVWMLSIFIKEIPFELEEAAAIDGCSYMRILWGIVVPLIKPGISVTSVFTFRTAWNEFLLAIILSNRSTRTLPAAVSLMISDLGINWGQIMAMATIIAIPAFIVTFACSKNLITGMTAGAVKG</sequence>
<evidence type="ECO:0000313" key="12">
    <source>
        <dbReference type="Proteomes" id="UP000095651"/>
    </source>
</evidence>
<protein>
    <submittedName>
        <fullName evidence="9">Binding-protein-dependent transport system inner membrane protein</fullName>
    </submittedName>
    <submittedName>
        <fullName evidence="10">Carbohydrate ABC transporter permease</fullName>
    </submittedName>
</protein>
<dbReference type="EMBL" id="QSON01000017">
    <property type="protein sequence ID" value="RGI98056.1"/>
    <property type="molecule type" value="Genomic_DNA"/>
</dbReference>
<keyword evidence="2 7" id="KW-0813">Transport</keyword>
<evidence type="ECO:0000313" key="10">
    <source>
        <dbReference type="EMBL" id="RGI98056.1"/>
    </source>
</evidence>
<evidence type="ECO:0000256" key="5">
    <source>
        <dbReference type="ARBA" id="ARBA00022989"/>
    </source>
</evidence>
<feature type="domain" description="ABC transmembrane type-1" evidence="8">
    <location>
        <begin position="70"/>
        <end position="260"/>
    </location>
</feature>
<reference evidence="9 12" key="1">
    <citation type="submission" date="2015-09" db="EMBL/GenBank/DDBJ databases">
        <authorList>
            <consortium name="Pathogen Informatics"/>
        </authorList>
    </citation>
    <scope>NUCLEOTIDE SEQUENCE [LARGE SCALE GENOMIC DNA]</scope>
    <source>
        <strain evidence="9 12">2789STDY5608850</strain>
    </source>
</reference>
<dbReference type="GO" id="GO:0055085">
    <property type="term" value="P:transmembrane transport"/>
    <property type="evidence" value="ECO:0007669"/>
    <property type="project" value="InterPro"/>
</dbReference>
<feature type="transmembrane region" description="Helical" evidence="7">
    <location>
        <begin position="239"/>
        <end position="260"/>
    </location>
</feature>
<comment type="subcellular location">
    <subcellularLocation>
        <location evidence="1 7">Cell membrane</location>
        <topology evidence="1 7">Multi-pass membrane protein</topology>
    </subcellularLocation>
</comment>
<dbReference type="Proteomes" id="UP000095651">
    <property type="component" value="Unassembled WGS sequence"/>
</dbReference>
<dbReference type="InterPro" id="IPR050901">
    <property type="entry name" value="BP-dep_ABC_trans_perm"/>
</dbReference>
<evidence type="ECO:0000256" key="7">
    <source>
        <dbReference type="RuleBase" id="RU363032"/>
    </source>
</evidence>
<keyword evidence="6 7" id="KW-0472">Membrane</keyword>
<dbReference type="GO" id="GO:0005886">
    <property type="term" value="C:plasma membrane"/>
    <property type="evidence" value="ECO:0007669"/>
    <property type="project" value="UniProtKB-SubCell"/>
</dbReference>
<name>A0A173ZA75_9FIRM</name>
<evidence type="ECO:0000313" key="11">
    <source>
        <dbReference type="EMBL" id="RGM07354.1"/>
    </source>
</evidence>
<dbReference type="Gene3D" id="1.10.3720.10">
    <property type="entry name" value="MetI-like"/>
    <property type="match status" value="1"/>
</dbReference>
<dbReference type="EMBL" id="QSSQ01000003">
    <property type="protein sequence ID" value="RGM07354.1"/>
    <property type="molecule type" value="Genomic_DNA"/>
</dbReference>
<gene>
    <name evidence="9" type="primary">ycjP_19</name>
    <name evidence="11" type="ORF">DXC39_06465</name>
    <name evidence="10" type="ORF">DXD79_26100</name>
    <name evidence="9" type="ORF">ERS852407_00946</name>
</gene>
<dbReference type="RefSeq" id="WP_055653220.1">
    <property type="nucleotide sequence ID" value="NZ_CABIXC010000002.1"/>
</dbReference>
<evidence type="ECO:0000256" key="1">
    <source>
        <dbReference type="ARBA" id="ARBA00004651"/>
    </source>
</evidence>
<keyword evidence="3" id="KW-1003">Cell membrane</keyword>